<dbReference type="GO" id="GO:0001216">
    <property type="term" value="F:DNA-binding transcription activator activity"/>
    <property type="evidence" value="ECO:0007669"/>
    <property type="project" value="InterPro"/>
</dbReference>
<dbReference type="Pfam" id="PF04552">
    <property type="entry name" value="Sigma54_DBD"/>
    <property type="match status" value="1"/>
</dbReference>
<dbReference type="PROSITE" id="PS00718">
    <property type="entry name" value="SIGMA54_2"/>
    <property type="match status" value="1"/>
</dbReference>
<evidence type="ECO:0000256" key="3">
    <source>
        <dbReference type="ARBA" id="ARBA00022679"/>
    </source>
</evidence>
<dbReference type="GO" id="GO:0003677">
    <property type="term" value="F:DNA binding"/>
    <property type="evidence" value="ECO:0007669"/>
    <property type="project" value="UniProtKB-KW"/>
</dbReference>
<keyword evidence="5" id="KW-0805">Transcription regulation</keyword>
<evidence type="ECO:0000256" key="6">
    <source>
        <dbReference type="ARBA" id="ARBA00023082"/>
    </source>
</evidence>
<dbReference type="GO" id="GO:0016779">
    <property type="term" value="F:nucleotidyltransferase activity"/>
    <property type="evidence" value="ECO:0007669"/>
    <property type="project" value="UniProtKB-KW"/>
</dbReference>
<evidence type="ECO:0000313" key="11">
    <source>
        <dbReference type="EMBL" id="CDL91307.1"/>
    </source>
</evidence>
<dbReference type="PANTHER" id="PTHR32248:SF4">
    <property type="entry name" value="RNA POLYMERASE SIGMA-54 FACTOR"/>
    <property type="match status" value="1"/>
</dbReference>
<dbReference type="EMBL" id="CBXI010000023">
    <property type="protein sequence ID" value="CDL91307.1"/>
    <property type="molecule type" value="Genomic_DNA"/>
</dbReference>
<evidence type="ECO:0000256" key="8">
    <source>
        <dbReference type="ARBA" id="ARBA00023163"/>
    </source>
</evidence>
<dbReference type="GO" id="GO:0000428">
    <property type="term" value="C:DNA-directed RNA polymerase complex"/>
    <property type="evidence" value="ECO:0007669"/>
    <property type="project" value="UniProtKB-KW"/>
</dbReference>
<dbReference type="Gene3D" id="1.10.10.60">
    <property type="entry name" value="Homeodomain-like"/>
    <property type="match status" value="1"/>
</dbReference>
<dbReference type="PANTHER" id="PTHR32248">
    <property type="entry name" value="RNA POLYMERASE SIGMA-54 FACTOR"/>
    <property type="match status" value="1"/>
</dbReference>
<gene>
    <name evidence="11" type="ORF">CTDIVETGP_1377</name>
</gene>
<dbReference type="PROSITE" id="PS50044">
    <property type="entry name" value="SIGMA54_3"/>
    <property type="match status" value="1"/>
</dbReference>
<dbReference type="InterPro" id="IPR000394">
    <property type="entry name" value="RNA_pol_sigma_54"/>
</dbReference>
<dbReference type="NCBIfam" id="TIGR02395">
    <property type="entry name" value="rpoN_sigma"/>
    <property type="match status" value="1"/>
</dbReference>
<dbReference type="Proteomes" id="UP000019482">
    <property type="component" value="Unassembled WGS sequence"/>
</dbReference>
<dbReference type="PRINTS" id="PR00045">
    <property type="entry name" value="SIGMA54FCT"/>
</dbReference>
<dbReference type="Pfam" id="PF00309">
    <property type="entry name" value="Sigma54_AID"/>
    <property type="match status" value="1"/>
</dbReference>
<reference evidence="11 12" key="1">
    <citation type="journal article" date="2015" name="Genome Announc.">
        <title>Draft Genome Sequence of Clostridium tyrobutyricum Strain DIVETGP, Isolated from Cow's Milk for Grana Padano Production.</title>
        <authorList>
            <person name="Soggiu A."/>
            <person name="Piras C."/>
            <person name="Gaiarsa S."/>
            <person name="Sassera D."/>
            <person name="Roncada P."/>
            <person name="Bendixen E."/>
            <person name="Brasca M."/>
            <person name="Bonizzi L."/>
        </authorList>
    </citation>
    <scope>NUCLEOTIDE SEQUENCE [LARGE SCALE GENOMIC DNA]</scope>
    <source>
        <strain evidence="11 12">DIVETGP</strain>
    </source>
</reference>
<evidence type="ECO:0000256" key="1">
    <source>
        <dbReference type="ARBA" id="ARBA00008798"/>
    </source>
</evidence>
<dbReference type="Gene3D" id="1.10.10.1330">
    <property type="entry name" value="RNA polymerase sigma-54 factor, core-binding domain"/>
    <property type="match status" value="1"/>
</dbReference>
<keyword evidence="4" id="KW-0548">Nucleotidyltransferase</keyword>
<dbReference type="GO" id="GO:0016987">
    <property type="term" value="F:sigma factor activity"/>
    <property type="evidence" value="ECO:0007669"/>
    <property type="project" value="UniProtKB-KW"/>
</dbReference>
<dbReference type="OrthoDB" id="9814402at2"/>
<dbReference type="InterPro" id="IPR007046">
    <property type="entry name" value="RNA_pol_sigma_54_core-bd"/>
</dbReference>
<keyword evidence="3" id="KW-0808">Transferase</keyword>
<feature type="domain" description="RNA polymerase sigma factor 54 core-binding" evidence="10">
    <location>
        <begin position="97"/>
        <end position="283"/>
    </location>
</feature>
<comment type="similarity">
    <text evidence="1">Belongs to the sigma-54 factor family.</text>
</comment>
<evidence type="ECO:0000256" key="2">
    <source>
        <dbReference type="ARBA" id="ARBA00022478"/>
    </source>
</evidence>
<keyword evidence="7" id="KW-0238">DNA-binding</keyword>
<evidence type="ECO:0000256" key="7">
    <source>
        <dbReference type="ARBA" id="ARBA00023125"/>
    </source>
</evidence>
<dbReference type="InterPro" id="IPR038709">
    <property type="entry name" value="RpoN_core-bd_sf"/>
</dbReference>
<keyword evidence="2" id="KW-0240">DNA-directed RNA polymerase</keyword>
<comment type="caution">
    <text evidence="11">The sequence shown here is derived from an EMBL/GenBank/DDBJ whole genome shotgun (WGS) entry which is preliminary data.</text>
</comment>
<proteinExistence type="inferred from homology"/>
<keyword evidence="6" id="KW-0731">Sigma factor</keyword>
<dbReference type="InterPro" id="IPR007634">
    <property type="entry name" value="RNA_pol_sigma_54_DNA-bd"/>
</dbReference>
<organism evidence="11 12">
    <name type="scientific">Clostridium tyrobutyricum DIVETGP</name>
    <dbReference type="NCBI Taxonomy" id="1408889"/>
    <lineage>
        <taxon>Bacteria</taxon>
        <taxon>Bacillati</taxon>
        <taxon>Bacillota</taxon>
        <taxon>Clostridia</taxon>
        <taxon>Eubacteriales</taxon>
        <taxon>Clostridiaceae</taxon>
        <taxon>Clostridium</taxon>
    </lineage>
</organism>
<name>W6NGW5_CLOTY</name>
<feature type="domain" description="RNA polymerase sigma factor 54 DNA-binding" evidence="9">
    <location>
        <begin position="302"/>
        <end position="460"/>
    </location>
</feature>
<dbReference type="Pfam" id="PF04963">
    <property type="entry name" value="Sigma54_CBD"/>
    <property type="match status" value="1"/>
</dbReference>
<evidence type="ECO:0000256" key="5">
    <source>
        <dbReference type="ARBA" id="ARBA00023015"/>
    </source>
</evidence>
<sequence length="461" mass="53845">MNLNFGLNLTQEQKLVMTQQMQLSVRLLQMSSFELKEYIEKEVQENPILDAKDIELNNNNKEETKLDYKEFIKNIEFDNYSHHSYERNEDKEISPFNFISEKKSLKEYLTEQIRYLGEKDYVKAVCNYIIENIDRRGYLILSNEELGKELKISKDLSDYCIKIVQSLDPSGIGARNLNECLKVQLNRKKLSDENIIQIIDNYLELIAENRYDTIAKKLNIDVKCAQKYGDIIKGLDPKPSRGFYTGEEVKYIMPDAYIRKIDGEYFILMNDDLVPRLTINSMYKDIIKGEDSKENDKNALDYVKDKLNRAVFLIKSIQHRKSTIYRVLEKILEIQRDYFDYGDSYLKPMTLKEISESLDMHESTISRAIREKYIYTSRGTVKIKNLFTTGISSSLNGENISASIIKMEIKSIVDGEDKKKPLSDQSMCNLINEKGMNISRRTVAKYREELGIKSSKGRKRY</sequence>
<keyword evidence="12" id="KW-1185">Reference proteome</keyword>
<keyword evidence="8" id="KW-0804">Transcription</keyword>
<evidence type="ECO:0000313" key="12">
    <source>
        <dbReference type="Proteomes" id="UP000019482"/>
    </source>
</evidence>
<dbReference type="PIRSF" id="PIRSF000774">
    <property type="entry name" value="RpoN"/>
    <property type="match status" value="1"/>
</dbReference>
<evidence type="ECO:0000259" key="10">
    <source>
        <dbReference type="Pfam" id="PF04963"/>
    </source>
</evidence>
<evidence type="ECO:0000256" key="4">
    <source>
        <dbReference type="ARBA" id="ARBA00022695"/>
    </source>
</evidence>
<protein>
    <submittedName>
        <fullName evidence="11">RNA polymerase sigma-54 factor RpoN</fullName>
    </submittedName>
</protein>
<evidence type="ECO:0000259" key="9">
    <source>
        <dbReference type="Pfam" id="PF04552"/>
    </source>
</evidence>
<accession>W6NGW5</accession>
<dbReference type="GO" id="GO:0006352">
    <property type="term" value="P:DNA-templated transcription initiation"/>
    <property type="evidence" value="ECO:0007669"/>
    <property type="project" value="InterPro"/>
</dbReference>
<dbReference type="AlphaFoldDB" id="W6NGW5"/>